<proteinExistence type="predicted"/>
<evidence type="ECO:0000313" key="2">
    <source>
        <dbReference type="EMBL" id="EME47578.1"/>
    </source>
</evidence>
<dbReference type="HOGENOM" id="CLU_801643_0_0_1"/>
<reference evidence="2 3" key="2">
    <citation type="journal article" date="2012" name="PLoS Pathog.">
        <title>Diverse lifestyles and strategies of plant pathogenesis encoded in the genomes of eighteen Dothideomycetes fungi.</title>
        <authorList>
            <person name="Ohm R.A."/>
            <person name="Feau N."/>
            <person name="Henrissat B."/>
            <person name="Schoch C.L."/>
            <person name="Horwitz B.A."/>
            <person name="Barry K.W."/>
            <person name="Condon B.J."/>
            <person name="Copeland A.C."/>
            <person name="Dhillon B."/>
            <person name="Glaser F."/>
            <person name="Hesse C.N."/>
            <person name="Kosti I."/>
            <person name="LaButti K."/>
            <person name="Lindquist E.A."/>
            <person name="Lucas S."/>
            <person name="Salamov A.A."/>
            <person name="Bradshaw R.E."/>
            <person name="Ciuffetti L."/>
            <person name="Hamelin R.C."/>
            <person name="Kema G.H.J."/>
            <person name="Lawrence C."/>
            <person name="Scott J.A."/>
            <person name="Spatafora J.W."/>
            <person name="Turgeon B.G."/>
            <person name="de Wit P.J.G.M."/>
            <person name="Zhong S."/>
            <person name="Goodwin S.B."/>
            <person name="Grigoriev I.V."/>
        </authorList>
    </citation>
    <scope>NUCLEOTIDE SEQUENCE [LARGE SCALE GENOMIC DNA]</scope>
    <source>
        <strain evidence="3">NZE10 / CBS 128990</strain>
    </source>
</reference>
<reference evidence="3" key="1">
    <citation type="journal article" date="2012" name="PLoS Genet.">
        <title>The genomes of the fungal plant pathogens Cladosporium fulvum and Dothistroma septosporum reveal adaptation to different hosts and lifestyles but also signatures of common ancestry.</title>
        <authorList>
            <person name="de Wit P.J.G.M."/>
            <person name="van der Burgt A."/>
            <person name="Oekmen B."/>
            <person name="Stergiopoulos I."/>
            <person name="Abd-Elsalam K.A."/>
            <person name="Aerts A.L."/>
            <person name="Bahkali A.H."/>
            <person name="Beenen H.G."/>
            <person name="Chettri P."/>
            <person name="Cox M.P."/>
            <person name="Datema E."/>
            <person name="de Vries R.P."/>
            <person name="Dhillon B."/>
            <person name="Ganley A.R."/>
            <person name="Griffiths S.A."/>
            <person name="Guo Y."/>
            <person name="Hamelin R.C."/>
            <person name="Henrissat B."/>
            <person name="Kabir M.S."/>
            <person name="Jashni M.K."/>
            <person name="Kema G."/>
            <person name="Klaubauf S."/>
            <person name="Lapidus A."/>
            <person name="Levasseur A."/>
            <person name="Lindquist E."/>
            <person name="Mehrabi R."/>
            <person name="Ohm R.A."/>
            <person name="Owen T.J."/>
            <person name="Salamov A."/>
            <person name="Schwelm A."/>
            <person name="Schijlen E."/>
            <person name="Sun H."/>
            <person name="van den Burg H.A."/>
            <person name="van Ham R.C.H.J."/>
            <person name="Zhang S."/>
            <person name="Goodwin S.B."/>
            <person name="Grigoriev I.V."/>
            <person name="Collemare J."/>
            <person name="Bradshaw R.E."/>
        </authorList>
    </citation>
    <scope>NUCLEOTIDE SEQUENCE [LARGE SCALE GENOMIC DNA]</scope>
    <source>
        <strain evidence="3">NZE10 / CBS 128990</strain>
    </source>
</reference>
<feature type="compositionally biased region" description="Basic and acidic residues" evidence="1">
    <location>
        <begin position="104"/>
        <end position="116"/>
    </location>
</feature>
<keyword evidence="3" id="KW-1185">Reference proteome</keyword>
<dbReference type="EMBL" id="KB446536">
    <property type="protein sequence ID" value="EME47578.1"/>
    <property type="molecule type" value="Genomic_DNA"/>
</dbReference>
<organism evidence="2 3">
    <name type="scientific">Dothistroma septosporum (strain NZE10 / CBS 128990)</name>
    <name type="common">Red band needle blight fungus</name>
    <name type="synonym">Mycosphaerella pini</name>
    <dbReference type="NCBI Taxonomy" id="675120"/>
    <lineage>
        <taxon>Eukaryota</taxon>
        <taxon>Fungi</taxon>
        <taxon>Dikarya</taxon>
        <taxon>Ascomycota</taxon>
        <taxon>Pezizomycotina</taxon>
        <taxon>Dothideomycetes</taxon>
        <taxon>Dothideomycetidae</taxon>
        <taxon>Mycosphaerellales</taxon>
        <taxon>Mycosphaerellaceae</taxon>
        <taxon>Dothistroma</taxon>
    </lineage>
</organism>
<gene>
    <name evidence="2" type="ORF">DOTSEDRAFT_69502</name>
</gene>
<evidence type="ECO:0000313" key="3">
    <source>
        <dbReference type="Proteomes" id="UP000016933"/>
    </source>
</evidence>
<dbReference type="OrthoDB" id="5397628at2759"/>
<protein>
    <submittedName>
        <fullName evidence="2">Uncharacterized protein</fullName>
    </submittedName>
</protein>
<feature type="region of interest" description="Disordered" evidence="1">
    <location>
        <begin position="63"/>
        <end position="216"/>
    </location>
</feature>
<dbReference type="OMA" id="RAYHEFH"/>
<feature type="compositionally biased region" description="Basic and acidic residues" evidence="1">
    <location>
        <begin position="145"/>
        <end position="157"/>
    </location>
</feature>
<dbReference type="STRING" id="675120.N1PX73"/>
<feature type="compositionally biased region" description="Polar residues" evidence="1">
    <location>
        <begin position="81"/>
        <end position="90"/>
    </location>
</feature>
<dbReference type="AlphaFoldDB" id="N1PX73"/>
<evidence type="ECO:0000256" key="1">
    <source>
        <dbReference type="SAM" id="MobiDB-lite"/>
    </source>
</evidence>
<sequence length="338" mass="37800">MASLMSITNRLLPFAAPGTPLLQDVIHLVVVCVLLYFAPQIQEWIQKKRNSQDPIGETEAEALYDTATQGEQPEEHEVQDPGQQEQANFEQETDDNENDGLGNDDFRQFEQQRNAHQEAIPGPANVPENLPPHRDVGAKKAKSLARRDQKRAYHEFQRAQGEAQRARDAEGAAEREKAQAEERERRKAVEAKLEAKKARERERKKEQERKERGEEIQRRDAAVAIVRGELEERRMSNLFDVARTVGGDADEVWVEKILNAAGMLGRSPTGVLTVVTSSGWVVTVSKEDMAMVYKRAGEEGLGGRNGKIGFDELGELLETVLREGSSAAAEEHTTLMPL</sequence>
<dbReference type="Proteomes" id="UP000016933">
    <property type="component" value="Unassembled WGS sequence"/>
</dbReference>
<feature type="compositionally biased region" description="Basic and acidic residues" evidence="1">
    <location>
        <begin position="164"/>
        <end position="216"/>
    </location>
</feature>
<dbReference type="eggNOG" id="ENOG502S8J5">
    <property type="taxonomic scope" value="Eukaryota"/>
</dbReference>
<name>N1PX73_DOTSN</name>
<accession>N1PX73</accession>